<organism evidence="1 2">
    <name type="scientific">Trifolium medium</name>
    <dbReference type="NCBI Taxonomy" id="97028"/>
    <lineage>
        <taxon>Eukaryota</taxon>
        <taxon>Viridiplantae</taxon>
        <taxon>Streptophyta</taxon>
        <taxon>Embryophyta</taxon>
        <taxon>Tracheophyta</taxon>
        <taxon>Spermatophyta</taxon>
        <taxon>Magnoliopsida</taxon>
        <taxon>eudicotyledons</taxon>
        <taxon>Gunneridae</taxon>
        <taxon>Pentapetalae</taxon>
        <taxon>rosids</taxon>
        <taxon>fabids</taxon>
        <taxon>Fabales</taxon>
        <taxon>Fabaceae</taxon>
        <taxon>Papilionoideae</taxon>
        <taxon>50 kb inversion clade</taxon>
        <taxon>NPAAA clade</taxon>
        <taxon>Hologalegina</taxon>
        <taxon>IRL clade</taxon>
        <taxon>Trifolieae</taxon>
        <taxon>Trifolium</taxon>
    </lineage>
</organism>
<dbReference type="Proteomes" id="UP000265520">
    <property type="component" value="Unassembled WGS sequence"/>
</dbReference>
<dbReference type="EMBL" id="LXQA010427522">
    <property type="protein sequence ID" value="MCI51141.1"/>
    <property type="molecule type" value="Genomic_DNA"/>
</dbReference>
<evidence type="ECO:0000313" key="2">
    <source>
        <dbReference type="Proteomes" id="UP000265520"/>
    </source>
</evidence>
<accession>A0A392SQK3</accession>
<keyword evidence="2" id="KW-1185">Reference proteome</keyword>
<comment type="caution">
    <text evidence="1">The sequence shown here is derived from an EMBL/GenBank/DDBJ whole genome shotgun (WGS) entry which is preliminary data.</text>
</comment>
<feature type="non-terminal residue" evidence="1">
    <location>
        <position position="87"/>
    </location>
</feature>
<sequence length="87" mass="9489">HPSHRALRLRFENNSGCEIVDSRTRLGYESSCVTGAGRVIADSRTRPRIDTGRVIGATRMVHNETTVAGLRVNSDSGAYGGSLNRFK</sequence>
<evidence type="ECO:0000313" key="1">
    <source>
        <dbReference type="EMBL" id="MCI51141.1"/>
    </source>
</evidence>
<dbReference type="AlphaFoldDB" id="A0A392SQK3"/>
<proteinExistence type="predicted"/>
<feature type="non-terminal residue" evidence="1">
    <location>
        <position position="1"/>
    </location>
</feature>
<protein>
    <submittedName>
        <fullName evidence="1">Uncharacterized protein</fullName>
    </submittedName>
</protein>
<reference evidence="1 2" key="1">
    <citation type="journal article" date="2018" name="Front. Plant Sci.">
        <title>Red Clover (Trifolium pratense) and Zigzag Clover (T. medium) - A Picture of Genomic Similarities and Differences.</title>
        <authorList>
            <person name="Dluhosova J."/>
            <person name="Istvanek J."/>
            <person name="Nedelnik J."/>
            <person name="Repkova J."/>
        </authorList>
    </citation>
    <scope>NUCLEOTIDE SEQUENCE [LARGE SCALE GENOMIC DNA]</scope>
    <source>
        <strain evidence="2">cv. 10/8</strain>
        <tissue evidence="1">Leaf</tissue>
    </source>
</reference>
<name>A0A392SQK3_9FABA</name>